<proteinExistence type="predicted"/>
<dbReference type="SMART" id="SM00530">
    <property type="entry name" value="HTH_XRE"/>
    <property type="match status" value="1"/>
</dbReference>
<dbReference type="GO" id="GO:0003677">
    <property type="term" value="F:DNA binding"/>
    <property type="evidence" value="ECO:0007669"/>
    <property type="project" value="InterPro"/>
</dbReference>
<comment type="caution">
    <text evidence="3">The sequence shown here is derived from an EMBL/GenBank/DDBJ whole genome shotgun (WGS) entry which is preliminary data.</text>
</comment>
<dbReference type="Gene3D" id="1.10.260.40">
    <property type="entry name" value="lambda repressor-like DNA-binding domains"/>
    <property type="match status" value="1"/>
</dbReference>
<sequence>MPYEATRQYKQPYQIPTRKEIYLIWHTSPIKPLPQISHAAAPPRESGWIFCTEMPMSLADRIRQARNALRMKQGEVASIAGIPLSTYRKYEGGTTEPGAAAIAGLLRTGMSANWLLTGEGPMLMGRPDGPHDDPAPAAQDRPGAAWDEATADALPFNGAAMRRIIAGVLEAQRDWRDLSADELAQRAVGLYAQAMTPQPRLPHGQDRKTRGNSKDRPV</sequence>
<feature type="domain" description="HTH cro/C1-type" evidence="2">
    <location>
        <begin position="62"/>
        <end position="115"/>
    </location>
</feature>
<feature type="region of interest" description="Disordered" evidence="1">
    <location>
        <begin position="194"/>
        <end position="218"/>
    </location>
</feature>
<gene>
    <name evidence="3" type="ORF">E6C76_19465</name>
</gene>
<dbReference type="OrthoDB" id="9788236at2"/>
<dbReference type="EMBL" id="SSOC01000008">
    <property type="protein sequence ID" value="THF61842.1"/>
    <property type="molecule type" value="Genomic_DNA"/>
</dbReference>
<dbReference type="AlphaFoldDB" id="A0A4V3WB66"/>
<evidence type="ECO:0000313" key="3">
    <source>
        <dbReference type="EMBL" id="THF61842.1"/>
    </source>
</evidence>
<reference evidence="3 4" key="1">
    <citation type="submission" date="2019-04" db="EMBL/GenBank/DDBJ databases">
        <title>Azoarcus nasutitermitis sp. nov. isolated from termite nest.</title>
        <authorList>
            <person name="Lin S.-Y."/>
            <person name="Hameed A."/>
            <person name="Hsu Y.-H."/>
            <person name="Young C.-C."/>
        </authorList>
    </citation>
    <scope>NUCLEOTIDE SEQUENCE [LARGE SCALE GENOMIC DNA]</scope>
    <source>
        <strain evidence="3 4">CC-YHH838</strain>
    </source>
</reference>
<protein>
    <submittedName>
        <fullName evidence="3">Helix-turn-helix domain-containing protein</fullName>
    </submittedName>
</protein>
<keyword evidence="4" id="KW-1185">Reference proteome</keyword>
<name>A0A4V3WB66_9RHOO</name>
<dbReference type="CDD" id="cd00093">
    <property type="entry name" value="HTH_XRE"/>
    <property type="match status" value="1"/>
</dbReference>
<dbReference type="InterPro" id="IPR001387">
    <property type="entry name" value="Cro/C1-type_HTH"/>
</dbReference>
<organism evidence="3 4">
    <name type="scientific">Pseudothauera nasutitermitis</name>
    <dbReference type="NCBI Taxonomy" id="2565930"/>
    <lineage>
        <taxon>Bacteria</taxon>
        <taxon>Pseudomonadati</taxon>
        <taxon>Pseudomonadota</taxon>
        <taxon>Betaproteobacteria</taxon>
        <taxon>Rhodocyclales</taxon>
        <taxon>Zoogloeaceae</taxon>
        <taxon>Pseudothauera</taxon>
    </lineage>
</organism>
<evidence type="ECO:0000256" key="1">
    <source>
        <dbReference type="SAM" id="MobiDB-lite"/>
    </source>
</evidence>
<dbReference type="Pfam" id="PF13560">
    <property type="entry name" value="HTH_31"/>
    <property type="match status" value="1"/>
</dbReference>
<feature type="compositionally biased region" description="Basic and acidic residues" evidence="1">
    <location>
        <begin position="203"/>
        <end position="218"/>
    </location>
</feature>
<dbReference type="InterPro" id="IPR010982">
    <property type="entry name" value="Lambda_DNA-bd_dom_sf"/>
</dbReference>
<dbReference type="Proteomes" id="UP000308430">
    <property type="component" value="Unassembled WGS sequence"/>
</dbReference>
<accession>A0A4V3WB66</accession>
<evidence type="ECO:0000313" key="4">
    <source>
        <dbReference type="Proteomes" id="UP000308430"/>
    </source>
</evidence>
<dbReference type="SUPFAM" id="SSF47413">
    <property type="entry name" value="lambda repressor-like DNA-binding domains"/>
    <property type="match status" value="1"/>
</dbReference>
<evidence type="ECO:0000259" key="2">
    <source>
        <dbReference type="PROSITE" id="PS50943"/>
    </source>
</evidence>
<dbReference type="PROSITE" id="PS50943">
    <property type="entry name" value="HTH_CROC1"/>
    <property type="match status" value="1"/>
</dbReference>